<feature type="region of interest" description="Disordered" evidence="3">
    <location>
        <begin position="1"/>
        <end position="27"/>
    </location>
</feature>
<organism evidence="5 6">
    <name type="scientific">Acrobeloides nanus</name>
    <dbReference type="NCBI Taxonomy" id="290746"/>
    <lineage>
        <taxon>Eukaryota</taxon>
        <taxon>Metazoa</taxon>
        <taxon>Ecdysozoa</taxon>
        <taxon>Nematoda</taxon>
        <taxon>Chromadorea</taxon>
        <taxon>Rhabditida</taxon>
        <taxon>Tylenchina</taxon>
        <taxon>Cephalobomorpha</taxon>
        <taxon>Cephaloboidea</taxon>
        <taxon>Cephalobidae</taxon>
        <taxon>Acrobeloides</taxon>
    </lineage>
</organism>
<comment type="similarity">
    <text evidence="1 2">Belongs to the small heat shock protein (HSP20) family.</text>
</comment>
<evidence type="ECO:0000259" key="4">
    <source>
        <dbReference type="PROSITE" id="PS01031"/>
    </source>
</evidence>
<dbReference type="PANTHER" id="PTHR45640">
    <property type="entry name" value="HEAT SHOCK PROTEIN HSP-12.2-RELATED"/>
    <property type="match status" value="1"/>
</dbReference>
<dbReference type="GO" id="GO:0051082">
    <property type="term" value="F:unfolded protein binding"/>
    <property type="evidence" value="ECO:0007669"/>
    <property type="project" value="TreeGrafter"/>
</dbReference>
<dbReference type="WBParaSite" id="ACRNAN_scaffold2368.g15949.t1">
    <property type="protein sequence ID" value="ACRNAN_scaffold2368.g15949.t1"/>
    <property type="gene ID" value="ACRNAN_scaffold2368.g15949"/>
</dbReference>
<name>A0A914DFP9_9BILA</name>
<dbReference type="GO" id="GO:0042026">
    <property type="term" value="P:protein refolding"/>
    <property type="evidence" value="ECO:0007669"/>
    <property type="project" value="TreeGrafter"/>
</dbReference>
<dbReference type="CDD" id="cd06526">
    <property type="entry name" value="metazoan_ACD"/>
    <property type="match status" value="1"/>
</dbReference>
<evidence type="ECO:0000256" key="3">
    <source>
        <dbReference type="SAM" id="MobiDB-lite"/>
    </source>
</evidence>
<dbReference type="PANTHER" id="PTHR45640:SF26">
    <property type="entry name" value="RE23625P"/>
    <property type="match status" value="1"/>
</dbReference>
<dbReference type="InterPro" id="IPR001436">
    <property type="entry name" value="Alpha-crystallin/sHSP_animal"/>
</dbReference>
<dbReference type="SUPFAM" id="SSF49764">
    <property type="entry name" value="HSP20-like chaperones"/>
    <property type="match status" value="1"/>
</dbReference>
<dbReference type="AlphaFoldDB" id="A0A914DFP9"/>
<dbReference type="InterPro" id="IPR008978">
    <property type="entry name" value="HSP20-like_chaperone"/>
</dbReference>
<sequence>MPPNATNFVREWKGRETSSESFKQRKPNPVNYSTRVFQIDSELAQIRTKPSKIINDKKKYIVIIDMSNFRPEDIEVILEKGHLTVQAEQEVALKENTVALKRFVRKFTIPEDVRTEMVATELDRRGMLTITALRNSTN</sequence>
<evidence type="ECO:0000256" key="1">
    <source>
        <dbReference type="PROSITE-ProRule" id="PRU00285"/>
    </source>
</evidence>
<dbReference type="GO" id="GO:0009408">
    <property type="term" value="P:response to heat"/>
    <property type="evidence" value="ECO:0007669"/>
    <property type="project" value="TreeGrafter"/>
</dbReference>
<evidence type="ECO:0000313" key="6">
    <source>
        <dbReference type="WBParaSite" id="ACRNAN_scaffold2368.g15949.t1"/>
    </source>
</evidence>
<dbReference type="GO" id="GO:0005737">
    <property type="term" value="C:cytoplasm"/>
    <property type="evidence" value="ECO:0007669"/>
    <property type="project" value="TreeGrafter"/>
</dbReference>
<feature type="domain" description="SHSP" evidence="4">
    <location>
        <begin position="42"/>
        <end position="138"/>
    </location>
</feature>
<keyword evidence="5" id="KW-1185">Reference proteome</keyword>
<dbReference type="Gene3D" id="2.60.40.790">
    <property type="match status" value="1"/>
</dbReference>
<accession>A0A914DFP9</accession>
<dbReference type="Proteomes" id="UP000887540">
    <property type="component" value="Unplaced"/>
</dbReference>
<reference evidence="6" key="1">
    <citation type="submission" date="2022-11" db="UniProtKB">
        <authorList>
            <consortium name="WormBaseParasite"/>
        </authorList>
    </citation>
    <scope>IDENTIFICATION</scope>
</reference>
<dbReference type="PROSITE" id="PS01031">
    <property type="entry name" value="SHSP"/>
    <property type="match status" value="1"/>
</dbReference>
<evidence type="ECO:0000256" key="2">
    <source>
        <dbReference type="RuleBase" id="RU003616"/>
    </source>
</evidence>
<proteinExistence type="inferred from homology"/>
<evidence type="ECO:0000313" key="5">
    <source>
        <dbReference type="Proteomes" id="UP000887540"/>
    </source>
</evidence>
<protein>
    <submittedName>
        <fullName evidence="6">SHSP domain-containing protein</fullName>
    </submittedName>
</protein>
<dbReference type="InterPro" id="IPR002068">
    <property type="entry name" value="A-crystallin/Hsp20_dom"/>
</dbReference>
<dbReference type="GO" id="GO:0005634">
    <property type="term" value="C:nucleus"/>
    <property type="evidence" value="ECO:0007669"/>
    <property type="project" value="TreeGrafter"/>
</dbReference>
<dbReference type="Pfam" id="PF00011">
    <property type="entry name" value="HSP20"/>
    <property type="match status" value="1"/>
</dbReference>